<reference evidence="3" key="1">
    <citation type="submission" date="2023-10" db="EMBL/GenBank/DDBJ databases">
        <authorList>
            <person name="Chen Y."/>
            <person name="Shah S."/>
            <person name="Dougan E. K."/>
            <person name="Thang M."/>
            <person name="Chan C."/>
        </authorList>
    </citation>
    <scope>NUCLEOTIDE SEQUENCE [LARGE SCALE GENOMIC DNA]</scope>
</reference>
<gene>
    <name evidence="3" type="ORF">PCOR1329_LOCUS67293</name>
</gene>
<dbReference type="EMBL" id="CAUYUJ010018716">
    <property type="protein sequence ID" value="CAK0885791.1"/>
    <property type="molecule type" value="Genomic_DNA"/>
</dbReference>
<keyword evidence="1" id="KW-0175">Coiled coil</keyword>
<feature type="region of interest" description="Disordered" evidence="2">
    <location>
        <begin position="1"/>
        <end position="59"/>
    </location>
</feature>
<organism evidence="3 4">
    <name type="scientific">Prorocentrum cordatum</name>
    <dbReference type="NCBI Taxonomy" id="2364126"/>
    <lineage>
        <taxon>Eukaryota</taxon>
        <taxon>Sar</taxon>
        <taxon>Alveolata</taxon>
        <taxon>Dinophyceae</taxon>
        <taxon>Prorocentrales</taxon>
        <taxon>Prorocentraceae</taxon>
        <taxon>Prorocentrum</taxon>
    </lineage>
</organism>
<feature type="compositionally biased region" description="Low complexity" evidence="2">
    <location>
        <begin position="35"/>
        <end position="55"/>
    </location>
</feature>
<proteinExistence type="predicted"/>
<protein>
    <submittedName>
        <fullName evidence="3">Uncharacterized protein</fullName>
    </submittedName>
</protein>
<feature type="compositionally biased region" description="Low complexity" evidence="2">
    <location>
        <begin position="1"/>
        <end position="25"/>
    </location>
</feature>
<evidence type="ECO:0000313" key="4">
    <source>
        <dbReference type="Proteomes" id="UP001189429"/>
    </source>
</evidence>
<accession>A0ABN9WH57</accession>
<keyword evidence="4" id="KW-1185">Reference proteome</keyword>
<feature type="coiled-coil region" evidence="1">
    <location>
        <begin position="107"/>
        <end position="138"/>
    </location>
</feature>
<evidence type="ECO:0000256" key="2">
    <source>
        <dbReference type="SAM" id="MobiDB-lite"/>
    </source>
</evidence>
<feature type="non-terminal residue" evidence="3">
    <location>
        <position position="240"/>
    </location>
</feature>
<dbReference type="Proteomes" id="UP001189429">
    <property type="component" value="Unassembled WGS sequence"/>
</dbReference>
<name>A0ABN9WH57_9DINO</name>
<comment type="caution">
    <text evidence="3">The sequence shown here is derived from an EMBL/GenBank/DDBJ whole genome shotgun (WGS) entry which is preliminary data.</text>
</comment>
<sequence>MAPKATKAKAASKAASAKAAPAAAKAKAKAKEGPRSPAAGSAAAAVRQSRSGAAVADDDPKVAKAERMLRLCLEETEIARVDGRVLDIAVSEARVTDGVDGKLVALAEARLEEVRAFEAELKKAADELRTRKDAAIEQHNTENEAFADAYEARQQLKKEIEALFDAVGDGDLGKVRRFVDKCMILEEGTPSPPPMAIDVEDHDGNTPLSEAACYGEVEIVDQDACGESPPPSACWKRRCG</sequence>
<evidence type="ECO:0000256" key="1">
    <source>
        <dbReference type="SAM" id="Coils"/>
    </source>
</evidence>
<dbReference type="InterPro" id="IPR036770">
    <property type="entry name" value="Ankyrin_rpt-contain_sf"/>
</dbReference>
<evidence type="ECO:0000313" key="3">
    <source>
        <dbReference type="EMBL" id="CAK0885791.1"/>
    </source>
</evidence>
<dbReference type="Gene3D" id="1.25.40.20">
    <property type="entry name" value="Ankyrin repeat-containing domain"/>
    <property type="match status" value="1"/>
</dbReference>